<accession>A0A914I7Y8</accession>
<proteinExistence type="predicted"/>
<evidence type="ECO:0000313" key="2">
    <source>
        <dbReference type="Proteomes" id="UP000887572"/>
    </source>
</evidence>
<feature type="compositionally biased region" description="Low complexity" evidence="1">
    <location>
        <begin position="465"/>
        <end position="483"/>
    </location>
</feature>
<dbReference type="AlphaFoldDB" id="A0A914I7Y8"/>
<name>A0A914I7Y8_GLORO</name>
<reference evidence="3" key="1">
    <citation type="submission" date="2022-11" db="UniProtKB">
        <authorList>
            <consortium name="WormBaseParasite"/>
        </authorList>
    </citation>
    <scope>IDENTIFICATION</scope>
</reference>
<dbReference type="InterPro" id="IPR046805">
    <property type="entry name" value="Tra1_ring"/>
</dbReference>
<sequence length="623" mass="70054">MESQHSIIQIVLVPLIEKRAVDKIVENIIKVSQEIVASEIAFSQQQQQQQQSPAITTLIDYQQPSQGALVLIKLFSAMEQRLFANSELQRRFMNATINLKSLNTWRSSTSSWTSPWHCAKAVRHGQPVACRCSNSVKLGVVELFQGLQQTNATVFDSLTAHSGLFNHQKIFFHKESMRWLLPMTAELSEEMMIHYIPELPFATEDLINYNQTRIRTAPLRLCLLTELTSSTPRDTKRHFDILKDDFDLLFLLDLSTLFFNGSIVKANIRHHKVFYNIRHQIAPHILSTLHRLFSLQLNFETRRLMLEVCEVVIKWEQYRQTAVEDNNSNKSAAQVNTTTMKGDDSGGVAAGVKFILESSSPTQQQQQSTAGDMTTDVYNPMDKHFIDSTVTFIFRIATFVDQQQKLSVAANNNNHRPRANSSAMGGCGGKKTMSAPFGGMINSSMAEPNNNSGTAPNPTNDLAKQTAAIDQSAQQQQQKLSVAANKQHEGGLLLFRMWNASSKWTRNRYYDEVSDGFYGTRGWRKRRPEWGTVEQMKGMTAATTTEHCSKRTTDQQIMLQQLGIAAQQQLMMKQKTLEARTMPSSATNVPSLLAAPQQLSKFAAAQQSPPDHLISPTPSTNIK</sequence>
<dbReference type="Proteomes" id="UP000887572">
    <property type="component" value="Unplaced"/>
</dbReference>
<feature type="region of interest" description="Disordered" evidence="1">
    <location>
        <begin position="602"/>
        <end position="623"/>
    </location>
</feature>
<feature type="region of interest" description="Disordered" evidence="1">
    <location>
        <begin position="442"/>
        <end position="483"/>
    </location>
</feature>
<keyword evidence="2" id="KW-1185">Reference proteome</keyword>
<dbReference type="Pfam" id="PF20206">
    <property type="entry name" value="Tra1_ring"/>
    <property type="match status" value="1"/>
</dbReference>
<feature type="compositionally biased region" description="Polar residues" evidence="1">
    <location>
        <begin position="442"/>
        <end position="463"/>
    </location>
</feature>
<dbReference type="WBParaSite" id="Gr19_v10_g8328.t1">
    <property type="protein sequence ID" value="Gr19_v10_g8328.t1"/>
    <property type="gene ID" value="Gr19_v10_g8328"/>
</dbReference>
<evidence type="ECO:0000313" key="3">
    <source>
        <dbReference type="WBParaSite" id="Gr19_v10_g8328.t1"/>
    </source>
</evidence>
<protein>
    <submittedName>
        <fullName evidence="3">Uncharacterized protein</fullName>
    </submittedName>
</protein>
<organism evidence="2 3">
    <name type="scientific">Globodera rostochiensis</name>
    <name type="common">Golden nematode worm</name>
    <name type="synonym">Heterodera rostochiensis</name>
    <dbReference type="NCBI Taxonomy" id="31243"/>
    <lineage>
        <taxon>Eukaryota</taxon>
        <taxon>Metazoa</taxon>
        <taxon>Ecdysozoa</taxon>
        <taxon>Nematoda</taxon>
        <taxon>Chromadorea</taxon>
        <taxon>Rhabditida</taxon>
        <taxon>Tylenchina</taxon>
        <taxon>Tylenchomorpha</taxon>
        <taxon>Tylenchoidea</taxon>
        <taxon>Heteroderidae</taxon>
        <taxon>Heteroderinae</taxon>
        <taxon>Globodera</taxon>
    </lineage>
</organism>
<evidence type="ECO:0000256" key="1">
    <source>
        <dbReference type="SAM" id="MobiDB-lite"/>
    </source>
</evidence>